<dbReference type="PANTHER" id="PTHR11773">
    <property type="entry name" value="GLYCINE DEHYDROGENASE, DECARBOXYLATING"/>
    <property type="match status" value="1"/>
</dbReference>
<sequence length="186" mass="19855">VLRAFGSEIGEDTAGALSASDIATRGSDYLTHPAFNRYHSETEMMRYLRALSDKDIALDRSMIPLGSCTMKLNAAAEMEPITWPQFAALHPFAPAGDSRGLRTLIADLEGWLADITGYDKVSLQPNAGSQGEYAGLLAIRQYHIDRGDSGRDVCLIPSSAHGTNAASAALAGMRVVVVACRENGDV</sequence>
<keyword evidence="3" id="KW-1185">Reference proteome</keyword>
<dbReference type="InterPro" id="IPR020581">
    <property type="entry name" value="GDC_P"/>
</dbReference>
<evidence type="ECO:0000313" key="3">
    <source>
        <dbReference type="Proteomes" id="UP000538955"/>
    </source>
</evidence>
<dbReference type="EMBL" id="JABBMI010000006">
    <property type="protein sequence ID" value="NMK53527.1"/>
    <property type="molecule type" value="Genomic_DNA"/>
</dbReference>
<dbReference type="EC" id="1.4.4.2" evidence="2"/>
<evidence type="ECO:0000256" key="1">
    <source>
        <dbReference type="ARBA" id="ARBA00003788"/>
    </source>
</evidence>
<organism evidence="2 3">
    <name type="scientific">Staphylococcus capitis</name>
    <dbReference type="NCBI Taxonomy" id="29388"/>
    <lineage>
        <taxon>Bacteria</taxon>
        <taxon>Bacillati</taxon>
        <taxon>Bacillota</taxon>
        <taxon>Bacilli</taxon>
        <taxon>Bacillales</taxon>
        <taxon>Staphylococcaceae</taxon>
        <taxon>Staphylococcus</taxon>
    </lineage>
</organism>
<dbReference type="PANTHER" id="PTHR11773:SF1">
    <property type="entry name" value="GLYCINE DEHYDROGENASE (DECARBOXYLATING), MITOCHONDRIAL"/>
    <property type="match status" value="1"/>
</dbReference>
<dbReference type="GO" id="GO:0004375">
    <property type="term" value="F:glycine dehydrogenase (decarboxylating) activity"/>
    <property type="evidence" value="ECO:0007669"/>
    <property type="project" value="UniProtKB-EC"/>
</dbReference>
<dbReference type="InterPro" id="IPR015424">
    <property type="entry name" value="PyrdxlP-dep_Trfase"/>
</dbReference>
<keyword evidence="2" id="KW-0560">Oxidoreductase</keyword>
<gene>
    <name evidence="2" type="ORF">HHM24_02020</name>
</gene>
<proteinExistence type="predicted"/>
<evidence type="ECO:0000313" key="2">
    <source>
        <dbReference type="EMBL" id="NMK53527.1"/>
    </source>
</evidence>
<protein>
    <submittedName>
        <fullName evidence="2">Glycine dehydrogenase (Aminomethyl-transferring)</fullName>
        <ecNumber evidence="2">1.4.4.2</ecNumber>
    </submittedName>
</protein>
<feature type="non-terminal residue" evidence="2">
    <location>
        <position position="186"/>
    </location>
</feature>
<dbReference type="Gene3D" id="3.40.640.10">
    <property type="entry name" value="Type I PLP-dependent aspartate aminotransferase-like (Major domain)"/>
    <property type="match status" value="1"/>
</dbReference>
<comment type="caution">
    <text evidence="2">The sequence shown here is derived from an EMBL/GenBank/DDBJ whole genome shotgun (WGS) entry which is preliminary data.</text>
</comment>
<dbReference type="Proteomes" id="UP000538955">
    <property type="component" value="Unassembled WGS sequence"/>
</dbReference>
<comment type="function">
    <text evidence="1">The glycine cleavage system catalyzes the degradation of glycine. The P protein binds the alpha-amino group of glycine through its pyridoxal phosphate cofactor; CO(2) is released and the remaining methylamine moiety is then transferred to the lipoamide cofactor of the H protein.</text>
</comment>
<dbReference type="InterPro" id="IPR015421">
    <property type="entry name" value="PyrdxlP-dep_Trfase_major"/>
</dbReference>
<accession>A0ABX1SQ90</accession>
<name>A0ABX1SQ90_STACP</name>
<reference evidence="2 3" key="1">
    <citation type="submission" date="2020-04" db="EMBL/GenBank/DDBJ databases">
        <title>The Epidemiology and Molecular Characteristics of Linezolid-Resistant Staphylococcus capitis in Huashan Hospital, Shanghai.</title>
        <authorList>
            <person name="Ding L."/>
            <person name="Li P."/>
            <person name="Yang Y."/>
            <person name="Lin D."/>
            <person name="Xu X."/>
        </authorList>
    </citation>
    <scope>NUCLEOTIDE SEQUENCE [LARGE SCALE GENOMIC DNA]</scope>
    <source>
        <strain evidence="2 3">17-84</strain>
    </source>
</reference>
<feature type="non-terminal residue" evidence="2">
    <location>
        <position position="1"/>
    </location>
</feature>
<dbReference type="SUPFAM" id="SSF53383">
    <property type="entry name" value="PLP-dependent transferases"/>
    <property type="match status" value="1"/>
</dbReference>